<dbReference type="AlphaFoldDB" id="A0A1G7DLK3"/>
<accession>A0A1G7DLK3</accession>
<gene>
    <name evidence="1" type="ORF">SAMN05421878_1121</name>
</gene>
<sequence>MRKTSHVAQIGKNRFQKAQSGIHVSEILSQHYIQGQNAGQTTSIIYPGENHAQTQRQKMSTCTYADPFSWSIVAKLFRC</sequence>
<keyword evidence="2" id="KW-1185">Reference proteome</keyword>
<name>A0A1G7DLK3_9ACTO</name>
<evidence type="ECO:0000313" key="2">
    <source>
        <dbReference type="Proteomes" id="UP000182744"/>
    </source>
</evidence>
<evidence type="ECO:0000313" key="1">
    <source>
        <dbReference type="EMBL" id="SDE52411.1"/>
    </source>
</evidence>
<reference evidence="2" key="1">
    <citation type="submission" date="2016-10" db="EMBL/GenBank/DDBJ databases">
        <authorList>
            <person name="Varghese N."/>
        </authorList>
    </citation>
    <scope>NUCLEOTIDE SEQUENCE [LARGE SCALE GENOMIC DNA]</scope>
    <source>
        <strain evidence="2">DSM 20639</strain>
    </source>
</reference>
<dbReference type="Proteomes" id="UP000182744">
    <property type="component" value="Unassembled WGS sequence"/>
</dbReference>
<organism evidence="1 2">
    <name type="scientific">Actinobaculum suis</name>
    <dbReference type="NCBI Taxonomy" id="1657"/>
    <lineage>
        <taxon>Bacteria</taxon>
        <taxon>Bacillati</taxon>
        <taxon>Actinomycetota</taxon>
        <taxon>Actinomycetes</taxon>
        <taxon>Actinomycetales</taxon>
        <taxon>Actinomycetaceae</taxon>
        <taxon>Actinobaculum</taxon>
    </lineage>
</organism>
<dbReference type="EMBL" id="FNAU01000012">
    <property type="protein sequence ID" value="SDE52411.1"/>
    <property type="molecule type" value="Genomic_DNA"/>
</dbReference>
<protein>
    <submittedName>
        <fullName evidence="1">Uncharacterized protein</fullName>
    </submittedName>
</protein>
<proteinExistence type="predicted"/>